<comment type="subcellular location">
    <subcellularLocation>
        <location evidence="1">Cell envelope</location>
    </subcellularLocation>
</comment>
<feature type="domain" description="Imelysin-like" evidence="4">
    <location>
        <begin position="1"/>
        <end position="111"/>
    </location>
</feature>
<evidence type="ECO:0000313" key="6">
    <source>
        <dbReference type="Proteomes" id="UP000644020"/>
    </source>
</evidence>
<dbReference type="PANTHER" id="PTHR39192">
    <property type="entry name" value="IRON UPTAKE SYSTEM COMPONENT EFEO"/>
    <property type="match status" value="1"/>
</dbReference>
<keyword evidence="6" id="KW-1185">Reference proteome</keyword>
<evidence type="ECO:0000256" key="3">
    <source>
        <dbReference type="ARBA" id="ARBA00022729"/>
    </source>
</evidence>
<comment type="caution">
    <text evidence="5">The sequence shown here is derived from an EMBL/GenBank/DDBJ whole genome shotgun (WGS) entry which is preliminary data.</text>
</comment>
<evidence type="ECO:0000259" key="4">
    <source>
        <dbReference type="Pfam" id="PF09375"/>
    </source>
</evidence>
<dbReference type="InterPro" id="IPR034981">
    <property type="entry name" value="Imelysin-like_EfeO/Algp7"/>
</dbReference>
<organism evidence="5 6">
    <name type="scientific">Streptomyces termitum</name>
    <dbReference type="NCBI Taxonomy" id="67368"/>
    <lineage>
        <taxon>Bacteria</taxon>
        <taxon>Bacillati</taxon>
        <taxon>Actinomycetota</taxon>
        <taxon>Actinomycetes</taxon>
        <taxon>Kitasatosporales</taxon>
        <taxon>Streptomycetaceae</taxon>
        <taxon>Streptomyces</taxon>
    </lineage>
</organism>
<protein>
    <recommendedName>
        <fullName evidence="4">Imelysin-like domain-containing protein</fullName>
    </recommendedName>
</protein>
<proteinExistence type="inferred from homology"/>
<reference evidence="5" key="1">
    <citation type="journal article" date="2014" name="Int. J. Syst. Evol. Microbiol.">
        <title>Complete genome sequence of Corynebacterium casei LMG S-19264T (=DSM 44701T), isolated from a smear-ripened cheese.</title>
        <authorList>
            <consortium name="US DOE Joint Genome Institute (JGI-PGF)"/>
            <person name="Walter F."/>
            <person name="Albersmeier A."/>
            <person name="Kalinowski J."/>
            <person name="Ruckert C."/>
        </authorList>
    </citation>
    <scope>NUCLEOTIDE SEQUENCE</scope>
    <source>
        <strain evidence="5">JCM 4518</strain>
    </source>
</reference>
<comment type="similarity">
    <text evidence="2">Belongs to the EfeM/EfeO family.</text>
</comment>
<dbReference type="InterPro" id="IPR038352">
    <property type="entry name" value="Imelysin_sf"/>
</dbReference>
<gene>
    <name evidence="5" type="ORF">GCM10010305_59540</name>
</gene>
<dbReference type="Gene3D" id="1.20.1420.20">
    <property type="entry name" value="M75 peptidase, HXXE motif"/>
    <property type="match status" value="1"/>
</dbReference>
<dbReference type="InterPro" id="IPR050894">
    <property type="entry name" value="EfeM/EfeO_iron_uptake"/>
</dbReference>
<dbReference type="EMBL" id="BMUL01000024">
    <property type="protein sequence ID" value="GHB08629.1"/>
    <property type="molecule type" value="Genomic_DNA"/>
</dbReference>
<sequence length="118" mass="12617">MANGAEELLDEIVTGEVTGEEERCSHTDLAGFKANVEGAQMSFDLLKPVAAKNDAALVAELDKQFGALNTLLDQYRADKAGYGFTPYDKVGKEQRKELSDAVNALAEPLSELAAAVVK</sequence>
<evidence type="ECO:0000256" key="2">
    <source>
        <dbReference type="ARBA" id="ARBA00005989"/>
    </source>
</evidence>
<dbReference type="CDD" id="cd14656">
    <property type="entry name" value="Imelysin-like_EfeO"/>
    <property type="match status" value="1"/>
</dbReference>
<dbReference type="InterPro" id="IPR018976">
    <property type="entry name" value="Imelysin-like"/>
</dbReference>
<dbReference type="AlphaFoldDB" id="A0A918T916"/>
<keyword evidence="3" id="KW-0732">Signal</keyword>
<accession>A0A918T916</accession>
<reference evidence="5" key="2">
    <citation type="submission" date="2020-09" db="EMBL/GenBank/DDBJ databases">
        <authorList>
            <person name="Sun Q."/>
            <person name="Ohkuma M."/>
        </authorList>
    </citation>
    <scope>NUCLEOTIDE SEQUENCE</scope>
    <source>
        <strain evidence="5">JCM 4518</strain>
    </source>
</reference>
<dbReference type="PANTHER" id="PTHR39192:SF1">
    <property type="entry name" value="IRON UPTAKE SYSTEM COMPONENT EFEO"/>
    <property type="match status" value="1"/>
</dbReference>
<dbReference type="GO" id="GO:0030313">
    <property type="term" value="C:cell envelope"/>
    <property type="evidence" value="ECO:0007669"/>
    <property type="project" value="UniProtKB-SubCell"/>
</dbReference>
<dbReference type="Proteomes" id="UP000644020">
    <property type="component" value="Unassembled WGS sequence"/>
</dbReference>
<evidence type="ECO:0000256" key="1">
    <source>
        <dbReference type="ARBA" id="ARBA00004196"/>
    </source>
</evidence>
<dbReference type="Pfam" id="PF09375">
    <property type="entry name" value="Peptidase_M75"/>
    <property type="match status" value="1"/>
</dbReference>
<evidence type="ECO:0000313" key="5">
    <source>
        <dbReference type="EMBL" id="GHB08629.1"/>
    </source>
</evidence>
<name>A0A918T916_9ACTN</name>